<sequence length="263" mass="28267">MNDASLNAGVSLRVDLSDRLALVTGAGSGLGRRFAIVLAMAGARVILCGRRRERLVQVAEEITAAGGQALVECLDLRNAAALPACIQEMTRTHGTIDILVNNAGIGRTGAALDTQLEEMDELFATNLRAPYILATEVARQLIASGRPGRIVNIASVGALHYSSGMGAAFYCSLKAAVIRMSEALSLEWAKHGINVNAIAPGLFETEMTEESLARFRERMVERLPRKRAGLPEQLDSTLLYLVSPASEFVTGICLRVDDAQYPR</sequence>
<dbReference type="CDD" id="cd05233">
    <property type="entry name" value="SDR_c"/>
    <property type="match status" value="1"/>
</dbReference>
<evidence type="ECO:0000313" key="5">
    <source>
        <dbReference type="EMBL" id="MBT8766754.1"/>
    </source>
</evidence>
<dbReference type="PANTHER" id="PTHR42760">
    <property type="entry name" value="SHORT-CHAIN DEHYDROGENASES/REDUCTASES FAMILY MEMBER"/>
    <property type="match status" value="1"/>
</dbReference>
<comment type="caution">
    <text evidence="5">The sequence shown here is derived from an EMBL/GenBank/DDBJ whole genome shotgun (WGS) entry which is preliminary data.</text>
</comment>
<dbReference type="PANTHER" id="PTHR42760:SF133">
    <property type="entry name" value="3-OXOACYL-[ACYL-CARRIER-PROTEIN] REDUCTASE"/>
    <property type="match status" value="1"/>
</dbReference>
<name>A0ABS5XGC5_9GAMM</name>
<organism evidence="5 6">
    <name type="scientific">Metapseudomonas boanensis</name>
    <dbReference type="NCBI Taxonomy" id="2822138"/>
    <lineage>
        <taxon>Bacteria</taxon>
        <taxon>Pseudomonadati</taxon>
        <taxon>Pseudomonadota</taxon>
        <taxon>Gammaproteobacteria</taxon>
        <taxon>Pseudomonadales</taxon>
        <taxon>Pseudomonadaceae</taxon>
        <taxon>Metapseudomonas</taxon>
    </lineage>
</organism>
<dbReference type="PRINTS" id="PR00080">
    <property type="entry name" value="SDRFAMILY"/>
</dbReference>
<feature type="domain" description="Ketoreductase" evidence="4">
    <location>
        <begin position="19"/>
        <end position="201"/>
    </location>
</feature>
<comment type="similarity">
    <text evidence="1 3">Belongs to the short-chain dehydrogenases/reductases (SDR) family.</text>
</comment>
<reference evidence="5 6" key="1">
    <citation type="submission" date="2021-04" db="EMBL/GenBank/DDBJ databases">
        <title>Pseudomonas boanensis sp. nov., a bacterium isolated from river water used for household purposes in Boane District, Mozambique.</title>
        <authorList>
            <person name="Nicklasson M."/>
            <person name="Martin-Rodriguez A.J."/>
            <person name="Thorell K."/>
            <person name="Neves L."/>
            <person name="Mussagy A."/>
            <person name="Rydberg H.A."/>
            <person name="Hernroth B."/>
            <person name="Svensson-Stadler L."/>
            <person name="Sjoling A."/>
        </authorList>
    </citation>
    <scope>NUCLEOTIDE SEQUENCE [LARGE SCALE GENOMIC DNA]</scope>
    <source>
        <strain evidence="5 6">DB1</strain>
    </source>
</reference>
<dbReference type="SMART" id="SM00822">
    <property type="entry name" value="PKS_KR"/>
    <property type="match status" value="1"/>
</dbReference>
<evidence type="ECO:0000256" key="3">
    <source>
        <dbReference type="RuleBase" id="RU000363"/>
    </source>
</evidence>
<dbReference type="Proteomes" id="UP001519667">
    <property type="component" value="Unassembled WGS sequence"/>
</dbReference>
<evidence type="ECO:0000313" key="6">
    <source>
        <dbReference type="Proteomes" id="UP001519667"/>
    </source>
</evidence>
<keyword evidence="6" id="KW-1185">Reference proteome</keyword>
<dbReference type="InterPro" id="IPR057326">
    <property type="entry name" value="KR_dom"/>
</dbReference>
<dbReference type="Gene3D" id="3.40.50.720">
    <property type="entry name" value="NAD(P)-binding Rossmann-like Domain"/>
    <property type="match status" value="1"/>
</dbReference>
<dbReference type="Pfam" id="PF00106">
    <property type="entry name" value="adh_short"/>
    <property type="match status" value="1"/>
</dbReference>
<keyword evidence="2" id="KW-0560">Oxidoreductase</keyword>
<dbReference type="RefSeq" id="WP_215374106.1">
    <property type="nucleotide sequence ID" value="NZ_JAGTIS010000005.1"/>
</dbReference>
<proteinExistence type="inferred from homology"/>
<accession>A0ABS5XGC5</accession>
<dbReference type="PRINTS" id="PR00081">
    <property type="entry name" value="GDHRDH"/>
</dbReference>
<evidence type="ECO:0000256" key="1">
    <source>
        <dbReference type="ARBA" id="ARBA00006484"/>
    </source>
</evidence>
<protein>
    <submittedName>
        <fullName evidence="5">SDR family NAD(P)-dependent oxidoreductase</fullName>
    </submittedName>
</protein>
<evidence type="ECO:0000256" key="2">
    <source>
        <dbReference type="ARBA" id="ARBA00023002"/>
    </source>
</evidence>
<dbReference type="SUPFAM" id="SSF51735">
    <property type="entry name" value="NAD(P)-binding Rossmann-fold domains"/>
    <property type="match status" value="1"/>
</dbReference>
<dbReference type="InterPro" id="IPR002347">
    <property type="entry name" value="SDR_fam"/>
</dbReference>
<gene>
    <name evidence="5" type="ORF">J7302_11560</name>
</gene>
<dbReference type="EMBL" id="JAGTIS010000005">
    <property type="protein sequence ID" value="MBT8766754.1"/>
    <property type="molecule type" value="Genomic_DNA"/>
</dbReference>
<dbReference type="InterPro" id="IPR036291">
    <property type="entry name" value="NAD(P)-bd_dom_sf"/>
</dbReference>
<evidence type="ECO:0000259" key="4">
    <source>
        <dbReference type="SMART" id="SM00822"/>
    </source>
</evidence>